<dbReference type="Proteomes" id="UP000217257">
    <property type="component" value="Chromosome"/>
</dbReference>
<organism evidence="1 2">
    <name type="scientific">Cystobacter fuscus</name>
    <dbReference type="NCBI Taxonomy" id="43"/>
    <lineage>
        <taxon>Bacteria</taxon>
        <taxon>Pseudomonadati</taxon>
        <taxon>Myxococcota</taxon>
        <taxon>Myxococcia</taxon>
        <taxon>Myxococcales</taxon>
        <taxon>Cystobacterineae</taxon>
        <taxon>Archangiaceae</taxon>
        <taxon>Cystobacter</taxon>
    </lineage>
</organism>
<dbReference type="RefSeq" id="WP_095983343.1">
    <property type="nucleotide sequence ID" value="NZ_CP022098.1"/>
</dbReference>
<dbReference type="AlphaFoldDB" id="A0A250IS83"/>
<proteinExistence type="predicted"/>
<accession>A0A250IS83</accession>
<name>A0A250IS83_9BACT</name>
<sequence>MANEKSGEDRRLGPFQLGWRYDEVGPDLGRLYEARHVATGRPALTLLPGERVEWTPEGDWAVSLFYKRESASVSLRVDEAPPSARATELADILVLTDAAVRRVEDNPRLSAHLASGRPPRPWCTRLMPALAGLASVSLSFGVWLYATSDSRCQPLAPVVVSEAPSEADAPLLSNSESPVPRTLAYPLPAKPFRNQAAAPCKPQVDEVEINGGCWLAVKRSPPCLDVQAEYQGTCYVPVSKDRGRPPQSAQP</sequence>
<gene>
    <name evidence="1" type="ORF">CYFUS_000022</name>
</gene>
<evidence type="ECO:0000313" key="1">
    <source>
        <dbReference type="EMBL" id="ATB34615.1"/>
    </source>
</evidence>
<protein>
    <submittedName>
        <fullName evidence="1">Uncharacterized protein</fullName>
    </submittedName>
</protein>
<reference evidence="1 2" key="1">
    <citation type="submission" date="2017-06" db="EMBL/GenBank/DDBJ databases">
        <title>Sequencing and comparative analysis of myxobacterial genomes.</title>
        <authorList>
            <person name="Rupp O."/>
            <person name="Goesmann A."/>
            <person name="Sogaard-Andersen L."/>
        </authorList>
    </citation>
    <scope>NUCLEOTIDE SEQUENCE [LARGE SCALE GENOMIC DNA]</scope>
    <source>
        <strain evidence="1 2">DSM 52655</strain>
    </source>
</reference>
<dbReference type="KEGG" id="cfus:CYFUS_000022"/>
<dbReference type="EMBL" id="CP022098">
    <property type="protein sequence ID" value="ATB34615.1"/>
    <property type="molecule type" value="Genomic_DNA"/>
</dbReference>
<evidence type="ECO:0000313" key="2">
    <source>
        <dbReference type="Proteomes" id="UP000217257"/>
    </source>
</evidence>